<dbReference type="InterPro" id="IPR029018">
    <property type="entry name" value="Hex-like_dom2"/>
</dbReference>
<evidence type="ECO:0000259" key="3">
    <source>
        <dbReference type="Pfam" id="PF05089"/>
    </source>
</evidence>
<dbReference type="Gene3D" id="3.20.20.80">
    <property type="entry name" value="Glycosidases"/>
    <property type="match status" value="1"/>
</dbReference>
<feature type="domain" description="Alpha-N-acetylglucosaminidase tim-barrel" evidence="3">
    <location>
        <begin position="175"/>
        <end position="469"/>
    </location>
</feature>
<feature type="domain" description="Alpha-N-acetylglucosaminidase N-terminal" evidence="4">
    <location>
        <begin position="79"/>
        <end position="162"/>
    </location>
</feature>
<dbReference type="PANTHER" id="PTHR12872">
    <property type="entry name" value="ALPHA-N-ACETYLGLUCOSAMINIDASE"/>
    <property type="match status" value="1"/>
</dbReference>
<reference evidence="5" key="1">
    <citation type="submission" date="2021-05" db="EMBL/GenBank/DDBJ databases">
        <authorList>
            <person name="Alioto T."/>
            <person name="Alioto T."/>
            <person name="Gomez Garrido J."/>
        </authorList>
    </citation>
    <scope>NUCLEOTIDE SEQUENCE</scope>
</reference>
<dbReference type="GO" id="GO:0016787">
    <property type="term" value="F:hydrolase activity"/>
    <property type="evidence" value="ECO:0007669"/>
    <property type="project" value="UniProtKB-KW"/>
</dbReference>
<protein>
    <submittedName>
        <fullName evidence="5">Alpha-N-acetylglucosaminidase</fullName>
    </submittedName>
</protein>
<evidence type="ECO:0000256" key="2">
    <source>
        <dbReference type="SAM" id="SignalP"/>
    </source>
</evidence>
<accession>A0A8D8ZVS2</accession>
<evidence type="ECO:0000256" key="1">
    <source>
        <dbReference type="ARBA" id="ARBA00022801"/>
    </source>
</evidence>
<keyword evidence="1" id="KW-0378">Hydrolase</keyword>
<dbReference type="InterPro" id="IPR007781">
    <property type="entry name" value="NAGLU"/>
</dbReference>
<dbReference type="Pfam" id="PF05089">
    <property type="entry name" value="NAGLU"/>
    <property type="match status" value="1"/>
</dbReference>
<organism evidence="5">
    <name type="scientific">Cacopsylla melanoneura</name>
    <dbReference type="NCBI Taxonomy" id="428564"/>
    <lineage>
        <taxon>Eukaryota</taxon>
        <taxon>Metazoa</taxon>
        <taxon>Ecdysozoa</taxon>
        <taxon>Arthropoda</taxon>
        <taxon>Hexapoda</taxon>
        <taxon>Insecta</taxon>
        <taxon>Pterygota</taxon>
        <taxon>Neoptera</taxon>
        <taxon>Paraneoptera</taxon>
        <taxon>Hemiptera</taxon>
        <taxon>Sternorrhyncha</taxon>
        <taxon>Psylloidea</taxon>
        <taxon>Psyllidae</taxon>
        <taxon>Psyllinae</taxon>
        <taxon>Cacopsylla</taxon>
    </lineage>
</organism>
<evidence type="ECO:0000313" key="5">
    <source>
        <dbReference type="EMBL" id="CAG6754520.1"/>
    </source>
</evidence>
<dbReference type="Pfam" id="PF12971">
    <property type="entry name" value="NAGLU_N"/>
    <property type="match status" value="1"/>
</dbReference>
<dbReference type="EMBL" id="HBUF01539483">
    <property type="protein sequence ID" value="CAG6754520.1"/>
    <property type="molecule type" value="Transcribed_RNA"/>
</dbReference>
<dbReference type="InterPro" id="IPR017853">
    <property type="entry name" value="GH"/>
</dbReference>
<dbReference type="InterPro" id="IPR024733">
    <property type="entry name" value="NAGLU_tim-barrel"/>
</dbReference>
<dbReference type="PANTHER" id="PTHR12872:SF1">
    <property type="entry name" value="ALPHA-N-ACETYLGLUCOSAMINIDASE"/>
    <property type="match status" value="1"/>
</dbReference>
<evidence type="ECO:0000259" key="4">
    <source>
        <dbReference type="Pfam" id="PF12971"/>
    </source>
</evidence>
<feature type="signal peptide" evidence="2">
    <location>
        <begin position="1"/>
        <end position="27"/>
    </location>
</feature>
<dbReference type="Gene3D" id="3.30.379.10">
    <property type="entry name" value="Chitobiase/beta-hexosaminidase domain 2-like"/>
    <property type="match status" value="1"/>
</dbReference>
<sequence>MLPSYLHCFKLFFSLVILATSLDSALGHNISQRSSTFPEPKWGREVIAEMTHNNSGQRISKFHFSHVRPSSTVYEQNIAAQNLVRRVMGENTARHFNLTVDNTLTKSEKDAFHLLKKGGNIVHIVGNSVTAAVSGFHYYLKHYLNGHISWDYDQLELPDTYPDVDIYIKFPERFRLFQNVCTQSYSYVWWNWARWEREIDRWALNGFNLVYAGTGVEAVWTKVYRELGLSQREIADYFSGPAFLAWNRMGNVRGWGGPLSVAWHSGQSLLQRRILSRMRELSITPILPAFSGIVPNAFQRLYPNAQLSKLSRWCNFEDKYCCPLLLDPSDELFSKVGTKFLQEVIAQFGTNHMYSADTFNENIPQHGDVEYLANVSRSIYQAMSDVDSNAIWVLQGWMFVNQVLYWTQDKVKAFLTAVPQGKLLVLDLAAEQIPSHDRLHSFYGQPYIWCMLHNFGGTLGMHGSLPKVNAVWKPIH</sequence>
<name>A0A8D8ZVS2_9HEMI</name>
<dbReference type="InterPro" id="IPR024240">
    <property type="entry name" value="NAGLU_N"/>
</dbReference>
<feature type="chain" id="PRO_5034135137" evidence="2">
    <location>
        <begin position="28"/>
        <end position="476"/>
    </location>
</feature>
<keyword evidence="2" id="KW-0732">Signal</keyword>
<dbReference type="AlphaFoldDB" id="A0A8D8ZVS2"/>
<proteinExistence type="predicted"/>
<dbReference type="SUPFAM" id="SSF51445">
    <property type="entry name" value="(Trans)glycosidases"/>
    <property type="match status" value="1"/>
</dbReference>